<keyword evidence="1" id="KW-0238">DNA-binding</keyword>
<feature type="modified residue" description="4-aspartylphosphate" evidence="2">
    <location>
        <position position="54"/>
    </location>
</feature>
<feature type="domain" description="HTH luxR-type" evidence="3">
    <location>
        <begin position="134"/>
        <end position="199"/>
    </location>
</feature>
<dbReference type="EMBL" id="JACHJP010000001">
    <property type="protein sequence ID" value="MBB4914303.1"/>
    <property type="molecule type" value="Genomic_DNA"/>
</dbReference>
<dbReference type="SMART" id="SM00448">
    <property type="entry name" value="REC"/>
    <property type="match status" value="1"/>
</dbReference>
<dbReference type="CDD" id="cd06170">
    <property type="entry name" value="LuxR_C_like"/>
    <property type="match status" value="1"/>
</dbReference>
<dbReference type="PANTHER" id="PTHR43214">
    <property type="entry name" value="TWO-COMPONENT RESPONSE REGULATOR"/>
    <property type="match status" value="1"/>
</dbReference>
<dbReference type="GO" id="GO:0006355">
    <property type="term" value="P:regulation of DNA-templated transcription"/>
    <property type="evidence" value="ECO:0007669"/>
    <property type="project" value="InterPro"/>
</dbReference>
<dbReference type="SUPFAM" id="SSF52172">
    <property type="entry name" value="CheY-like"/>
    <property type="match status" value="1"/>
</dbReference>
<evidence type="ECO:0000313" key="6">
    <source>
        <dbReference type="Proteomes" id="UP000552644"/>
    </source>
</evidence>
<dbReference type="PRINTS" id="PR00038">
    <property type="entry name" value="HTHLUXR"/>
</dbReference>
<evidence type="ECO:0000259" key="3">
    <source>
        <dbReference type="PROSITE" id="PS50043"/>
    </source>
</evidence>
<name>A0A7W7QIW5_9ACTN</name>
<dbReference type="Gene3D" id="3.40.50.2300">
    <property type="match status" value="1"/>
</dbReference>
<protein>
    <submittedName>
        <fullName evidence="5">Two-component system response regulator DesR</fullName>
    </submittedName>
</protein>
<keyword evidence="2" id="KW-0597">Phosphoprotein</keyword>
<dbReference type="Pfam" id="PF00072">
    <property type="entry name" value="Response_reg"/>
    <property type="match status" value="1"/>
</dbReference>
<dbReference type="Pfam" id="PF00196">
    <property type="entry name" value="GerE"/>
    <property type="match status" value="1"/>
</dbReference>
<comment type="caution">
    <text evidence="5">The sequence shown here is derived from an EMBL/GenBank/DDBJ whole genome shotgun (WGS) entry which is preliminary data.</text>
</comment>
<dbReference type="PANTHER" id="PTHR43214:SF42">
    <property type="entry name" value="TRANSCRIPTIONAL REGULATORY PROTEIN DESR"/>
    <property type="match status" value="1"/>
</dbReference>
<sequence>MIRVLVAEDVNMIRGALVALLELEDDLTVVAEVGDGDRIVPEAVRHRPDVALIDVGLPGLDGISAATRLRETLPGCRTLILTGLGRPGTLHRAIEAKVFGYVLKDAPPEELAHAVRAVADGQHVFDPKLALAAWNDGANPLTLREAEVLRLAGSGAGAREIAACLSLSPGTVRNYLTAIVAKLNARNLIDALRLAQESGWLS</sequence>
<evidence type="ECO:0000259" key="4">
    <source>
        <dbReference type="PROSITE" id="PS50110"/>
    </source>
</evidence>
<dbReference type="SUPFAM" id="SSF46894">
    <property type="entry name" value="C-terminal effector domain of the bipartite response regulators"/>
    <property type="match status" value="1"/>
</dbReference>
<dbReference type="InterPro" id="IPR001789">
    <property type="entry name" value="Sig_transdc_resp-reg_receiver"/>
</dbReference>
<dbReference type="InterPro" id="IPR011006">
    <property type="entry name" value="CheY-like_superfamily"/>
</dbReference>
<dbReference type="SMART" id="SM00421">
    <property type="entry name" value="HTH_LUXR"/>
    <property type="match status" value="1"/>
</dbReference>
<reference evidence="5 6" key="1">
    <citation type="submission" date="2020-08" db="EMBL/GenBank/DDBJ databases">
        <title>Genomic Encyclopedia of Type Strains, Phase III (KMG-III): the genomes of soil and plant-associated and newly described type strains.</title>
        <authorList>
            <person name="Whitman W."/>
        </authorList>
    </citation>
    <scope>NUCLEOTIDE SEQUENCE [LARGE SCALE GENOMIC DNA]</scope>
    <source>
        <strain evidence="5 6">CECT 8840</strain>
    </source>
</reference>
<gene>
    <name evidence="5" type="ORF">FHS44_001375</name>
</gene>
<dbReference type="PROSITE" id="PS50110">
    <property type="entry name" value="RESPONSE_REGULATORY"/>
    <property type="match status" value="1"/>
</dbReference>
<proteinExistence type="predicted"/>
<evidence type="ECO:0000313" key="5">
    <source>
        <dbReference type="EMBL" id="MBB4914303.1"/>
    </source>
</evidence>
<dbReference type="Proteomes" id="UP000552644">
    <property type="component" value="Unassembled WGS sequence"/>
</dbReference>
<organism evidence="5 6">
    <name type="scientific">Streptosporangium saharense</name>
    <dbReference type="NCBI Taxonomy" id="1706840"/>
    <lineage>
        <taxon>Bacteria</taxon>
        <taxon>Bacillati</taxon>
        <taxon>Actinomycetota</taxon>
        <taxon>Actinomycetes</taxon>
        <taxon>Streptosporangiales</taxon>
        <taxon>Streptosporangiaceae</taxon>
        <taxon>Streptosporangium</taxon>
    </lineage>
</organism>
<dbReference type="InterPro" id="IPR039420">
    <property type="entry name" value="WalR-like"/>
</dbReference>
<dbReference type="AlphaFoldDB" id="A0A7W7QIW5"/>
<dbReference type="RefSeq" id="WP_184712979.1">
    <property type="nucleotide sequence ID" value="NZ_JACHJP010000001.1"/>
</dbReference>
<dbReference type="GO" id="GO:0000160">
    <property type="term" value="P:phosphorelay signal transduction system"/>
    <property type="evidence" value="ECO:0007669"/>
    <property type="project" value="InterPro"/>
</dbReference>
<feature type="domain" description="Response regulatory" evidence="4">
    <location>
        <begin position="3"/>
        <end position="119"/>
    </location>
</feature>
<keyword evidence="6" id="KW-1185">Reference proteome</keyword>
<evidence type="ECO:0000256" key="2">
    <source>
        <dbReference type="PROSITE-ProRule" id="PRU00169"/>
    </source>
</evidence>
<dbReference type="GO" id="GO:0003677">
    <property type="term" value="F:DNA binding"/>
    <property type="evidence" value="ECO:0007669"/>
    <property type="project" value="UniProtKB-KW"/>
</dbReference>
<dbReference type="InterPro" id="IPR016032">
    <property type="entry name" value="Sig_transdc_resp-reg_C-effctor"/>
</dbReference>
<accession>A0A7W7QIW5</accession>
<dbReference type="PROSITE" id="PS00622">
    <property type="entry name" value="HTH_LUXR_1"/>
    <property type="match status" value="1"/>
</dbReference>
<evidence type="ECO:0000256" key="1">
    <source>
        <dbReference type="ARBA" id="ARBA00023125"/>
    </source>
</evidence>
<dbReference type="InterPro" id="IPR000792">
    <property type="entry name" value="Tscrpt_reg_LuxR_C"/>
</dbReference>
<dbReference type="PROSITE" id="PS50043">
    <property type="entry name" value="HTH_LUXR_2"/>
    <property type="match status" value="1"/>
</dbReference>